<reference evidence="2" key="1">
    <citation type="submission" date="2020-02" db="EMBL/GenBank/DDBJ databases">
        <authorList>
            <person name="Meier V. D."/>
        </authorList>
    </citation>
    <scope>NUCLEOTIDE SEQUENCE</scope>
    <source>
        <strain evidence="2">AVDCRST_MAG07</strain>
    </source>
</reference>
<feature type="non-terminal residue" evidence="2">
    <location>
        <position position="96"/>
    </location>
</feature>
<evidence type="ECO:0000313" key="2">
    <source>
        <dbReference type="EMBL" id="CAA9349774.1"/>
    </source>
</evidence>
<dbReference type="AlphaFoldDB" id="A0A6J4M9V2"/>
<sequence>DPVRSVQPAAARARPRRSRPQGVGAGRRLHAPAGRLRRDREAHQDRLGGHPGRRRAARRDERHGAVRPDRDGGGHRLPGRRASRRARGAARRPLGL</sequence>
<name>A0A6J4M9V2_9ACTN</name>
<dbReference type="EMBL" id="CADCUB010000140">
    <property type="protein sequence ID" value="CAA9349774.1"/>
    <property type="molecule type" value="Genomic_DNA"/>
</dbReference>
<feature type="compositionally biased region" description="Basic residues" evidence="1">
    <location>
        <begin position="77"/>
        <end position="90"/>
    </location>
</feature>
<feature type="compositionally biased region" description="Basic and acidic residues" evidence="1">
    <location>
        <begin position="58"/>
        <end position="74"/>
    </location>
</feature>
<evidence type="ECO:0000256" key="1">
    <source>
        <dbReference type="SAM" id="MobiDB-lite"/>
    </source>
</evidence>
<organism evidence="2">
    <name type="scientific">uncultured Frankineae bacterium</name>
    <dbReference type="NCBI Taxonomy" id="437475"/>
    <lineage>
        <taxon>Bacteria</taxon>
        <taxon>Bacillati</taxon>
        <taxon>Actinomycetota</taxon>
        <taxon>Actinomycetes</taxon>
        <taxon>Frankiales</taxon>
        <taxon>environmental samples</taxon>
    </lineage>
</organism>
<gene>
    <name evidence="2" type="ORF">AVDCRST_MAG07-2900</name>
</gene>
<proteinExistence type="predicted"/>
<feature type="compositionally biased region" description="Low complexity" evidence="1">
    <location>
        <begin position="1"/>
        <end position="12"/>
    </location>
</feature>
<accession>A0A6J4M9V2</accession>
<feature type="region of interest" description="Disordered" evidence="1">
    <location>
        <begin position="1"/>
        <end position="96"/>
    </location>
</feature>
<feature type="compositionally biased region" description="Basic and acidic residues" evidence="1">
    <location>
        <begin position="36"/>
        <end position="48"/>
    </location>
</feature>
<protein>
    <submittedName>
        <fullName evidence="2">Uncharacterized protein</fullName>
    </submittedName>
</protein>
<feature type="non-terminal residue" evidence="2">
    <location>
        <position position="1"/>
    </location>
</feature>